<dbReference type="EC" id="1.3.1.12" evidence="3"/>
<dbReference type="InterPro" id="IPR003099">
    <property type="entry name" value="Prephen_DH"/>
</dbReference>
<keyword evidence="7" id="KW-0520">NAD</keyword>
<evidence type="ECO:0000256" key="4">
    <source>
        <dbReference type="ARBA" id="ARBA00022498"/>
    </source>
</evidence>
<name>A0A177N5N1_9GAMM</name>
<dbReference type="InterPro" id="IPR046825">
    <property type="entry name" value="PDH_C"/>
</dbReference>
<evidence type="ECO:0000256" key="8">
    <source>
        <dbReference type="ARBA" id="ARBA00023141"/>
    </source>
</evidence>
<dbReference type="FunFam" id="3.40.50.720:FF:000208">
    <property type="entry name" value="Prephenate dehydrogenase"/>
    <property type="match status" value="1"/>
</dbReference>
<evidence type="ECO:0000256" key="6">
    <source>
        <dbReference type="ARBA" id="ARBA00023002"/>
    </source>
</evidence>
<dbReference type="Gene3D" id="3.40.50.720">
    <property type="entry name" value="NAD(P)-binding Rossmann-like Domain"/>
    <property type="match status" value="1"/>
</dbReference>
<dbReference type="Proteomes" id="UP000077857">
    <property type="component" value="Unassembled WGS sequence"/>
</dbReference>
<organism evidence="11 12">
    <name type="scientific">Methylomonas koyamae</name>
    <dbReference type="NCBI Taxonomy" id="702114"/>
    <lineage>
        <taxon>Bacteria</taxon>
        <taxon>Pseudomonadati</taxon>
        <taxon>Pseudomonadota</taxon>
        <taxon>Gammaproteobacteria</taxon>
        <taxon>Methylococcales</taxon>
        <taxon>Methylococcaceae</taxon>
        <taxon>Methylomonas</taxon>
    </lineage>
</organism>
<reference evidence="11 12" key="1">
    <citation type="submission" date="2016-03" db="EMBL/GenBank/DDBJ databases">
        <authorList>
            <person name="Ploux O."/>
        </authorList>
    </citation>
    <scope>NUCLEOTIDE SEQUENCE [LARGE SCALE GENOMIC DNA]</scope>
    <source>
        <strain evidence="11 12">R-45378</strain>
    </source>
</reference>
<dbReference type="InterPro" id="IPR046826">
    <property type="entry name" value="PDH_N"/>
</dbReference>
<keyword evidence="6" id="KW-0560">Oxidoreductase</keyword>
<evidence type="ECO:0000256" key="2">
    <source>
        <dbReference type="ARBA" id="ARBA00007964"/>
    </source>
</evidence>
<accession>A0A177N5N1</accession>
<dbReference type="AlphaFoldDB" id="A0A177N5N1"/>
<dbReference type="OrthoDB" id="9809920at2"/>
<dbReference type="PANTHER" id="PTHR21363:SF0">
    <property type="entry name" value="PREPHENATE DEHYDROGENASE [NADP(+)]"/>
    <property type="match status" value="1"/>
</dbReference>
<dbReference type="GO" id="GO:0006571">
    <property type="term" value="P:tyrosine biosynthetic process"/>
    <property type="evidence" value="ECO:0007669"/>
    <property type="project" value="UniProtKB-KW"/>
</dbReference>
<protein>
    <recommendedName>
        <fullName evidence="3">prephenate dehydrogenase</fullName>
        <ecNumber evidence="3">1.3.1.12</ecNumber>
    </recommendedName>
</protein>
<sequence>MFKRLCIIGIGLIGGSIAKAVRAEGVCQQVVALGREKNLPNMQRALELGVVDAVYTDAAQAMAGTDCVIICTPVGSMRAIFEQLKPYWNPQAIYSDAGSTKGSVVEAARAVFGEVPSNFVPAHPIAGAERSGVEAAMTDLYRNRRVIVTPLPNTDPLAVDKLSELWQRIGASVSVMAVEHHDTVLAATSHLPHILAFALVGMLGRKDEQREIFKYAAGGFKDFSRIASSDPTMWQDICLANKQEIIPLIQQFQTELGQFERMLQADDAQALFDAFSYARQARQRFLETFDDPT</sequence>
<keyword evidence="4" id="KW-0827">Tyrosine biosynthesis</keyword>
<feature type="domain" description="Prephenate/arogenate dehydrogenase" evidence="10">
    <location>
        <begin position="3"/>
        <end position="293"/>
    </location>
</feature>
<evidence type="ECO:0000313" key="12">
    <source>
        <dbReference type="Proteomes" id="UP000077857"/>
    </source>
</evidence>
<evidence type="ECO:0000313" key="11">
    <source>
        <dbReference type="EMBL" id="OAI13306.1"/>
    </source>
</evidence>
<dbReference type="GO" id="GO:0070403">
    <property type="term" value="F:NAD+ binding"/>
    <property type="evidence" value="ECO:0007669"/>
    <property type="project" value="InterPro"/>
</dbReference>
<dbReference type="GO" id="GO:0004665">
    <property type="term" value="F:prephenate dehydrogenase (NADP+) activity"/>
    <property type="evidence" value="ECO:0007669"/>
    <property type="project" value="InterPro"/>
</dbReference>
<evidence type="ECO:0000256" key="5">
    <source>
        <dbReference type="ARBA" id="ARBA00022605"/>
    </source>
</evidence>
<proteinExistence type="inferred from homology"/>
<evidence type="ECO:0000256" key="3">
    <source>
        <dbReference type="ARBA" id="ARBA00012068"/>
    </source>
</evidence>
<keyword evidence="5" id="KW-0028">Amino-acid biosynthesis</keyword>
<dbReference type="InterPro" id="IPR036291">
    <property type="entry name" value="NAD(P)-bd_dom_sf"/>
</dbReference>
<dbReference type="PANTHER" id="PTHR21363">
    <property type="entry name" value="PREPHENATE DEHYDROGENASE"/>
    <property type="match status" value="1"/>
</dbReference>
<evidence type="ECO:0000256" key="9">
    <source>
        <dbReference type="ARBA" id="ARBA00049260"/>
    </source>
</evidence>
<dbReference type="Pfam" id="PF02153">
    <property type="entry name" value="PDH_N"/>
    <property type="match status" value="1"/>
</dbReference>
<keyword evidence="8" id="KW-0057">Aromatic amino acid biosynthesis</keyword>
<dbReference type="EMBL" id="LUUJ01000101">
    <property type="protein sequence ID" value="OAI13306.1"/>
    <property type="molecule type" value="Genomic_DNA"/>
</dbReference>
<comment type="similarity">
    <text evidence="2">Belongs to the prephenate/arogenate dehydrogenase family.</text>
</comment>
<gene>
    <name evidence="11" type="ORF">A1507_17160</name>
</gene>
<dbReference type="SUPFAM" id="SSF48179">
    <property type="entry name" value="6-phosphogluconate dehydrogenase C-terminal domain-like"/>
    <property type="match status" value="1"/>
</dbReference>
<comment type="pathway">
    <text evidence="1">Amino-acid biosynthesis; L-tyrosine biosynthesis; (4-hydroxyphenyl)pyruvate from prephenate (NAD(+) route): step 1/1.</text>
</comment>
<dbReference type="GO" id="GO:0008977">
    <property type="term" value="F:prephenate dehydrogenase (NAD+) activity"/>
    <property type="evidence" value="ECO:0007669"/>
    <property type="project" value="UniProtKB-EC"/>
</dbReference>
<comment type="caution">
    <text evidence="11">The sequence shown here is derived from an EMBL/GenBank/DDBJ whole genome shotgun (WGS) entry which is preliminary data.</text>
</comment>
<evidence type="ECO:0000256" key="1">
    <source>
        <dbReference type="ARBA" id="ARBA00005067"/>
    </source>
</evidence>
<dbReference type="FunFam" id="1.10.3660.10:FF:000003">
    <property type="entry name" value="Prephenate dehydrogenase"/>
    <property type="match status" value="1"/>
</dbReference>
<dbReference type="Gene3D" id="1.10.3660.10">
    <property type="entry name" value="6-phosphogluconate dehydrogenase C-terminal like domain"/>
    <property type="match status" value="1"/>
</dbReference>
<dbReference type="RefSeq" id="WP_064041490.1">
    <property type="nucleotide sequence ID" value="NZ_LUUJ01000101.1"/>
</dbReference>
<evidence type="ECO:0000259" key="10">
    <source>
        <dbReference type="PROSITE" id="PS51176"/>
    </source>
</evidence>
<evidence type="ECO:0000256" key="7">
    <source>
        <dbReference type="ARBA" id="ARBA00023027"/>
    </source>
</evidence>
<dbReference type="PROSITE" id="PS51176">
    <property type="entry name" value="PDH_ADH"/>
    <property type="match status" value="1"/>
</dbReference>
<comment type="catalytic activity">
    <reaction evidence="9">
        <text>prephenate + NAD(+) = 3-(4-hydroxyphenyl)pyruvate + CO2 + NADH</text>
        <dbReference type="Rhea" id="RHEA:13869"/>
        <dbReference type="ChEBI" id="CHEBI:16526"/>
        <dbReference type="ChEBI" id="CHEBI:29934"/>
        <dbReference type="ChEBI" id="CHEBI:36242"/>
        <dbReference type="ChEBI" id="CHEBI:57540"/>
        <dbReference type="ChEBI" id="CHEBI:57945"/>
        <dbReference type="EC" id="1.3.1.12"/>
    </reaction>
</comment>
<dbReference type="InterPro" id="IPR050812">
    <property type="entry name" value="Preph/Arog_dehydrog"/>
</dbReference>
<dbReference type="InterPro" id="IPR008927">
    <property type="entry name" value="6-PGluconate_DH-like_C_sf"/>
</dbReference>
<dbReference type="Pfam" id="PF20463">
    <property type="entry name" value="PDH_C"/>
    <property type="match status" value="1"/>
</dbReference>
<dbReference type="SUPFAM" id="SSF51735">
    <property type="entry name" value="NAD(P)-binding Rossmann-fold domains"/>
    <property type="match status" value="1"/>
</dbReference>